<dbReference type="EMBL" id="AACS02000011">
    <property type="protein sequence ID" value="EFI26770.1"/>
    <property type="molecule type" value="Genomic_DNA"/>
</dbReference>
<dbReference type="RefSeq" id="XP_002910264.1">
    <property type="nucleotide sequence ID" value="XM_002910218.1"/>
</dbReference>
<keyword evidence="3" id="KW-1185">Reference proteome</keyword>
<proteinExistence type="predicted"/>
<evidence type="ECO:0000313" key="2">
    <source>
        <dbReference type="EMBL" id="EFI26770.1"/>
    </source>
</evidence>
<dbReference type="InParanoid" id="D6RQF4"/>
<reference evidence="2 3" key="1">
    <citation type="journal article" date="2010" name="Proc. Natl. Acad. Sci. U.S.A.">
        <title>Insights into evolution of multicellular fungi from the assembled chromosomes of the mushroom Coprinopsis cinerea (Coprinus cinereus).</title>
        <authorList>
            <person name="Stajich J.E."/>
            <person name="Wilke S.K."/>
            <person name="Ahren D."/>
            <person name="Au C.H."/>
            <person name="Birren B.W."/>
            <person name="Borodovsky M."/>
            <person name="Burns C."/>
            <person name="Canback B."/>
            <person name="Casselton L.A."/>
            <person name="Cheng C.K."/>
            <person name="Deng J."/>
            <person name="Dietrich F.S."/>
            <person name="Fargo D.C."/>
            <person name="Farman M.L."/>
            <person name="Gathman A.C."/>
            <person name="Goldberg J."/>
            <person name="Guigo R."/>
            <person name="Hoegger P.J."/>
            <person name="Hooker J.B."/>
            <person name="Huggins A."/>
            <person name="James T.Y."/>
            <person name="Kamada T."/>
            <person name="Kilaru S."/>
            <person name="Kodira C."/>
            <person name="Kues U."/>
            <person name="Kupfer D."/>
            <person name="Kwan H.S."/>
            <person name="Lomsadze A."/>
            <person name="Li W."/>
            <person name="Lilly W.W."/>
            <person name="Ma L.J."/>
            <person name="Mackey A.J."/>
            <person name="Manning G."/>
            <person name="Martin F."/>
            <person name="Muraguchi H."/>
            <person name="Natvig D.O."/>
            <person name="Palmerini H."/>
            <person name="Ramesh M.A."/>
            <person name="Rehmeyer C.J."/>
            <person name="Roe B.A."/>
            <person name="Shenoy N."/>
            <person name="Stanke M."/>
            <person name="Ter-Hovhannisyan V."/>
            <person name="Tunlid A."/>
            <person name="Velagapudi R."/>
            <person name="Vision T.J."/>
            <person name="Zeng Q."/>
            <person name="Zolan M.E."/>
            <person name="Pukkila P.J."/>
        </authorList>
    </citation>
    <scope>NUCLEOTIDE SEQUENCE [LARGE SCALE GENOMIC DNA]</scope>
    <source>
        <strain evidence="3">Okayama-7 / 130 / ATCC MYA-4618 / FGSC 9003</strain>
    </source>
</reference>
<dbReference type="eggNOG" id="ENOG502SS3D">
    <property type="taxonomic scope" value="Eukaryota"/>
</dbReference>
<gene>
    <name evidence="2" type="ORF">CC1G_15693</name>
</gene>
<dbReference type="KEGG" id="cci:CC1G_15693"/>
<name>D6RQF4_COPC7</name>
<dbReference type="HOGENOM" id="CLU_084280_0_1_1"/>
<sequence>MADSSNSNLRYLILTPDNPCNTTITDQETGEKVYTVKTEHPDHSYTKVTRVSDGELIASWQWREIRSDLLTLGKAPPVSSSGWLRKSKIPFVHSVYFDDDQKREYTWKGNAPGETLELYTKGKKNPIAQFKKQFRYTDRKQTPPQEVNIPAKLTLDPRAFEIQDLVVISFLLLEKERRIRDASASLMADSLAVPDFNGDYGSGRQPRK</sequence>
<organism evidence="2 3">
    <name type="scientific">Coprinopsis cinerea (strain Okayama-7 / 130 / ATCC MYA-4618 / FGSC 9003)</name>
    <name type="common">Inky cap fungus</name>
    <name type="synonym">Hormographiella aspergillata</name>
    <dbReference type="NCBI Taxonomy" id="240176"/>
    <lineage>
        <taxon>Eukaryota</taxon>
        <taxon>Fungi</taxon>
        <taxon>Dikarya</taxon>
        <taxon>Basidiomycota</taxon>
        <taxon>Agaricomycotina</taxon>
        <taxon>Agaricomycetes</taxon>
        <taxon>Agaricomycetidae</taxon>
        <taxon>Agaricales</taxon>
        <taxon>Agaricineae</taxon>
        <taxon>Psathyrellaceae</taxon>
        <taxon>Coprinopsis</taxon>
    </lineage>
</organism>
<dbReference type="VEuPathDB" id="FungiDB:CC1G_15693"/>
<dbReference type="AlphaFoldDB" id="D6RQF4"/>
<dbReference type="InterPro" id="IPR046528">
    <property type="entry name" value="DUF6593"/>
</dbReference>
<dbReference type="OrthoDB" id="3256331at2759"/>
<feature type="domain" description="DUF6593" evidence="1">
    <location>
        <begin position="17"/>
        <end position="178"/>
    </location>
</feature>
<dbReference type="GeneID" id="9379925"/>
<protein>
    <recommendedName>
        <fullName evidence="1">DUF6593 domain-containing protein</fullName>
    </recommendedName>
</protein>
<accession>D6RQF4</accession>
<dbReference type="Pfam" id="PF20236">
    <property type="entry name" value="DUF6593"/>
    <property type="match status" value="1"/>
</dbReference>
<evidence type="ECO:0000259" key="1">
    <source>
        <dbReference type="Pfam" id="PF20236"/>
    </source>
</evidence>
<dbReference type="Proteomes" id="UP000001861">
    <property type="component" value="Unassembled WGS sequence"/>
</dbReference>
<evidence type="ECO:0000313" key="3">
    <source>
        <dbReference type="Proteomes" id="UP000001861"/>
    </source>
</evidence>
<dbReference type="OMA" id="RSTRIWE"/>
<comment type="caution">
    <text evidence="2">The sequence shown here is derived from an EMBL/GenBank/DDBJ whole genome shotgun (WGS) entry which is preliminary data.</text>
</comment>